<gene>
    <name evidence="6" type="ORF">HMPREF9257_0978</name>
</gene>
<comment type="caution">
    <text evidence="6">The sequence shown here is derived from an EMBL/GenBank/DDBJ whole genome shotgun (WGS) entry which is preliminary data.</text>
</comment>
<evidence type="ECO:0000313" key="7">
    <source>
        <dbReference type="Proteomes" id="UP000005990"/>
    </source>
</evidence>
<dbReference type="RefSeq" id="WP_006417487.1">
    <property type="nucleotide sequence ID" value="NZ_AENN01000001.1"/>
</dbReference>
<reference evidence="6 7" key="1">
    <citation type="submission" date="2010-10" db="EMBL/GenBank/DDBJ databases">
        <authorList>
            <person name="Durkin A.S."/>
            <person name="Madupu R."/>
            <person name="Torralba M."/>
            <person name="Gillis M."/>
            <person name="Methe B."/>
            <person name="Sutton G."/>
            <person name="Nelson K.E."/>
        </authorList>
    </citation>
    <scope>NUCLEOTIDE SEQUENCE [LARGE SCALE GENOMIC DNA]</scope>
    <source>
        <strain evidence="6 7">ACS-139-V-Col8</strain>
    </source>
</reference>
<keyword evidence="6" id="KW-0436">Ligase</keyword>
<dbReference type="OrthoDB" id="9801938at2"/>
<keyword evidence="7" id="KW-1185">Reference proteome</keyword>
<keyword evidence="2 4" id="KW-0547">Nucleotide-binding</keyword>
<dbReference type="AlphaFoldDB" id="E4KLZ5"/>
<dbReference type="Pfam" id="PF01812">
    <property type="entry name" value="5-FTHF_cyc-lig"/>
    <property type="match status" value="1"/>
</dbReference>
<dbReference type="STRING" id="908337.HMPREF9257_0978"/>
<dbReference type="InterPro" id="IPR037171">
    <property type="entry name" value="NagB/RpiA_transferase-like"/>
</dbReference>
<dbReference type="SUPFAM" id="SSF100950">
    <property type="entry name" value="NagB/RpiA/CoA transferase-like"/>
    <property type="match status" value="1"/>
</dbReference>
<comment type="catalytic activity">
    <reaction evidence="5">
        <text>(6S)-5-formyl-5,6,7,8-tetrahydrofolate + ATP = (6R)-5,10-methenyltetrahydrofolate + ADP + phosphate</text>
        <dbReference type="Rhea" id="RHEA:10488"/>
        <dbReference type="ChEBI" id="CHEBI:30616"/>
        <dbReference type="ChEBI" id="CHEBI:43474"/>
        <dbReference type="ChEBI" id="CHEBI:57455"/>
        <dbReference type="ChEBI" id="CHEBI:57457"/>
        <dbReference type="ChEBI" id="CHEBI:456216"/>
        <dbReference type="EC" id="6.3.3.2"/>
    </reaction>
</comment>
<dbReference type="Proteomes" id="UP000005990">
    <property type="component" value="Unassembled WGS sequence"/>
</dbReference>
<dbReference type="PANTHER" id="PTHR23407">
    <property type="entry name" value="ATPASE INHIBITOR/5-FORMYLTETRAHYDROFOLATE CYCLO-LIGASE"/>
    <property type="match status" value="1"/>
</dbReference>
<feature type="binding site" evidence="4">
    <location>
        <position position="54"/>
    </location>
    <ligand>
        <name>substrate</name>
    </ligand>
</feature>
<dbReference type="GO" id="GO:0046872">
    <property type="term" value="F:metal ion binding"/>
    <property type="evidence" value="ECO:0007669"/>
    <property type="project" value="UniProtKB-KW"/>
</dbReference>
<dbReference type="EMBL" id="AENN01000001">
    <property type="protein sequence ID" value="EFR32004.1"/>
    <property type="molecule type" value="Genomic_DNA"/>
</dbReference>
<dbReference type="NCBIfam" id="TIGR02727">
    <property type="entry name" value="MTHFS_bact"/>
    <property type="match status" value="1"/>
</dbReference>
<evidence type="ECO:0000256" key="3">
    <source>
        <dbReference type="ARBA" id="ARBA00022840"/>
    </source>
</evidence>
<keyword evidence="5" id="KW-0460">Magnesium</keyword>
<dbReference type="eggNOG" id="COG0212">
    <property type="taxonomic scope" value="Bacteria"/>
</dbReference>
<evidence type="ECO:0000313" key="6">
    <source>
        <dbReference type="EMBL" id="EFR32004.1"/>
    </source>
</evidence>
<dbReference type="GO" id="GO:0035999">
    <property type="term" value="P:tetrahydrofolate interconversion"/>
    <property type="evidence" value="ECO:0007669"/>
    <property type="project" value="TreeGrafter"/>
</dbReference>
<dbReference type="GO" id="GO:0005524">
    <property type="term" value="F:ATP binding"/>
    <property type="evidence" value="ECO:0007669"/>
    <property type="project" value="UniProtKB-KW"/>
</dbReference>
<dbReference type="EC" id="6.3.3.2" evidence="5"/>
<organism evidence="6 7">
    <name type="scientific">Eremococcus coleocola ACS-139-V-Col8</name>
    <dbReference type="NCBI Taxonomy" id="908337"/>
    <lineage>
        <taxon>Bacteria</taxon>
        <taxon>Bacillati</taxon>
        <taxon>Bacillota</taxon>
        <taxon>Bacilli</taxon>
        <taxon>Lactobacillales</taxon>
        <taxon>Aerococcaceae</taxon>
        <taxon>Eremococcus</taxon>
    </lineage>
</organism>
<dbReference type="GO" id="GO:0030272">
    <property type="term" value="F:5-formyltetrahydrofolate cyclo-ligase activity"/>
    <property type="evidence" value="ECO:0007669"/>
    <property type="project" value="UniProtKB-EC"/>
</dbReference>
<dbReference type="InterPro" id="IPR024185">
    <property type="entry name" value="FTHF_cligase-like_sf"/>
</dbReference>
<keyword evidence="3 4" id="KW-0067">ATP-binding</keyword>
<dbReference type="Gene3D" id="3.40.50.10420">
    <property type="entry name" value="NagB/RpiA/CoA transferase-like"/>
    <property type="match status" value="1"/>
</dbReference>
<evidence type="ECO:0000256" key="4">
    <source>
        <dbReference type="PIRSR" id="PIRSR006806-1"/>
    </source>
</evidence>
<dbReference type="InterPro" id="IPR002698">
    <property type="entry name" value="FTHF_cligase"/>
</dbReference>
<evidence type="ECO:0000256" key="1">
    <source>
        <dbReference type="ARBA" id="ARBA00010638"/>
    </source>
</evidence>
<keyword evidence="5" id="KW-0479">Metal-binding</keyword>
<dbReference type="PANTHER" id="PTHR23407:SF1">
    <property type="entry name" value="5-FORMYLTETRAHYDROFOLATE CYCLO-LIGASE"/>
    <property type="match status" value="1"/>
</dbReference>
<dbReference type="GO" id="GO:0009396">
    <property type="term" value="P:folic acid-containing compound biosynthetic process"/>
    <property type="evidence" value="ECO:0007669"/>
    <property type="project" value="TreeGrafter"/>
</dbReference>
<feature type="binding site" evidence="4">
    <location>
        <begin position="3"/>
        <end position="7"/>
    </location>
    <ligand>
        <name>ATP</name>
        <dbReference type="ChEBI" id="CHEBI:30616"/>
    </ligand>
</feature>
<sequence length="189" mass="21834">MTKKEIREEVRQAMLAISLEDRQAYEASLWQDLQAYLSANPIKSIAFFYGFGGELRTPLMIERLMDQFQILLPRIQANYQLSFHPYHRGDVLETAYKGLKQPLADSPQWQANQIDLMIVPGLAFDLSGYRIGYGGGYYDRYLLNFPGKTLSIVYPEQVLPDLSPVMENYDQKIDRIIVAEILKKKKGEY</sequence>
<comment type="similarity">
    <text evidence="1 5">Belongs to the 5-formyltetrahydrofolate cyclo-ligase family.</text>
</comment>
<accession>E4KLZ5</accession>
<feature type="binding site" evidence="4">
    <location>
        <begin position="130"/>
        <end position="138"/>
    </location>
    <ligand>
        <name>ATP</name>
        <dbReference type="ChEBI" id="CHEBI:30616"/>
    </ligand>
</feature>
<dbReference type="PIRSF" id="PIRSF006806">
    <property type="entry name" value="FTHF_cligase"/>
    <property type="match status" value="1"/>
</dbReference>
<proteinExistence type="inferred from homology"/>
<name>E4KLZ5_9LACT</name>
<protein>
    <recommendedName>
        <fullName evidence="5">5-formyltetrahydrofolate cyclo-ligase</fullName>
        <ecNumber evidence="5">6.3.3.2</ecNumber>
    </recommendedName>
</protein>
<evidence type="ECO:0000256" key="2">
    <source>
        <dbReference type="ARBA" id="ARBA00022741"/>
    </source>
</evidence>
<comment type="cofactor">
    <cofactor evidence="5">
        <name>Mg(2+)</name>
        <dbReference type="ChEBI" id="CHEBI:18420"/>
    </cofactor>
</comment>
<evidence type="ECO:0000256" key="5">
    <source>
        <dbReference type="RuleBase" id="RU361279"/>
    </source>
</evidence>